<dbReference type="InterPro" id="IPR031100">
    <property type="entry name" value="LOG_fam"/>
</dbReference>
<keyword evidence="3" id="KW-0378">Hydrolase</keyword>
<dbReference type="InterPro" id="IPR005269">
    <property type="entry name" value="LOG"/>
</dbReference>
<dbReference type="Proteomes" id="UP001319200">
    <property type="component" value="Unassembled WGS sequence"/>
</dbReference>
<evidence type="ECO:0000256" key="1">
    <source>
        <dbReference type="ARBA" id="ARBA00000274"/>
    </source>
</evidence>
<name>A0AAP2GJR2_9BACT</name>
<proteinExistence type="inferred from homology"/>
<keyword evidence="3" id="KW-0203">Cytokinin biosynthesis</keyword>
<dbReference type="SUPFAM" id="SSF102405">
    <property type="entry name" value="MCP/YpsA-like"/>
    <property type="match status" value="1"/>
</dbReference>
<comment type="caution">
    <text evidence="4">The sequence shown here is derived from an EMBL/GenBank/DDBJ whole genome shotgun (WGS) entry which is preliminary data.</text>
</comment>
<reference evidence="4 5" key="1">
    <citation type="submission" date="2021-05" db="EMBL/GenBank/DDBJ databases">
        <title>A Polyphasic approach of four new species of the genus Ohtaekwangia: Ohtaekwangia histidinii sp. nov., Ohtaekwangia cretensis sp. nov., Ohtaekwangia indiensis sp. nov., Ohtaekwangia reichenbachii sp. nov. from diverse environment.</title>
        <authorList>
            <person name="Octaviana S."/>
        </authorList>
    </citation>
    <scope>NUCLEOTIDE SEQUENCE [LARGE SCALE GENOMIC DNA]</scope>
    <source>
        <strain evidence="4 5">PWU4</strain>
    </source>
</reference>
<evidence type="ECO:0000313" key="5">
    <source>
        <dbReference type="Proteomes" id="UP001319200"/>
    </source>
</evidence>
<dbReference type="EC" id="3.2.2.n1" evidence="3"/>
<gene>
    <name evidence="4" type="ORF">KK083_17040</name>
</gene>
<dbReference type="Gene3D" id="3.40.50.450">
    <property type="match status" value="1"/>
</dbReference>
<dbReference type="GO" id="GO:0005829">
    <property type="term" value="C:cytosol"/>
    <property type="evidence" value="ECO:0007669"/>
    <property type="project" value="TreeGrafter"/>
</dbReference>
<dbReference type="EMBL" id="JAHESF010000016">
    <property type="protein sequence ID" value="MBT1698601.1"/>
    <property type="molecule type" value="Genomic_DNA"/>
</dbReference>
<evidence type="ECO:0000256" key="3">
    <source>
        <dbReference type="RuleBase" id="RU363015"/>
    </source>
</evidence>
<dbReference type="PANTHER" id="PTHR31223">
    <property type="entry name" value="LOG FAMILY PROTEIN YJL055W"/>
    <property type="match status" value="1"/>
</dbReference>
<organism evidence="4 5">
    <name type="scientific">Chryseosolibacter histidini</name>
    <dbReference type="NCBI Taxonomy" id="2782349"/>
    <lineage>
        <taxon>Bacteria</taxon>
        <taxon>Pseudomonadati</taxon>
        <taxon>Bacteroidota</taxon>
        <taxon>Cytophagia</taxon>
        <taxon>Cytophagales</taxon>
        <taxon>Chryseotaleaceae</taxon>
        <taxon>Chryseosolibacter</taxon>
    </lineage>
</organism>
<evidence type="ECO:0000313" key="4">
    <source>
        <dbReference type="EMBL" id="MBT1698601.1"/>
    </source>
</evidence>
<accession>A0AAP2GJR2</accession>
<keyword evidence="5" id="KW-1185">Reference proteome</keyword>
<comment type="catalytic activity">
    <reaction evidence="1">
        <text>AMP + H2O = D-ribose 5-phosphate + adenine</text>
        <dbReference type="Rhea" id="RHEA:20129"/>
        <dbReference type="ChEBI" id="CHEBI:15377"/>
        <dbReference type="ChEBI" id="CHEBI:16708"/>
        <dbReference type="ChEBI" id="CHEBI:78346"/>
        <dbReference type="ChEBI" id="CHEBI:456215"/>
        <dbReference type="EC" id="3.2.2.4"/>
    </reaction>
</comment>
<dbReference type="PANTHER" id="PTHR31223:SF70">
    <property type="entry name" value="LOG FAMILY PROTEIN YJL055W"/>
    <property type="match status" value="1"/>
</dbReference>
<protein>
    <recommendedName>
        <fullName evidence="3">Cytokinin riboside 5'-monophosphate phosphoribohydrolase</fullName>
        <ecNumber evidence="3">3.2.2.n1</ecNumber>
    </recommendedName>
</protein>
<dbReference type="GO" id="GO:0009691">
    <property type="term" value="P:cytokinin biosynthetic process"/>
    <property type="evidence" value="ECO:0007669"/>
    <property type="project" value="UniProtKB-UniRule"/>
</dbReference>
<sequence>MMNICVFCGSATGINPLYAESARRLGSLMAQSSVGLVYGGGNIGLMGVVADAVLKEGGRVTGVIPDFLVRREVGHRGVTSLEIVDSMHQRKQRMADLANGFIALPGGWGTLDELAEILTWRQLGLIDQPVVILNINHFFDPLLAQMRLMSEEGFLKPAYLEMLQIAFSPEEAFSCIYPKKG</sequence>
<dbReference type="NCBIfam" id="TIGR00730">
    <property type="entry name" value="Rossman fold protein, TIGR00730 family"/>
    <property type="match status" value="1"/>
</dbReference>
<evidence type="ECO:0000256" key="2">
    <source>
        <dbReference type="ARBA" id="ARBA00006763"/>
    </source>
</evidence>
<dbReference type="Pfam" id="PF03641">
    <property type="entry name" value="Lysine_decarbox"/>
    <property type="match status" value="1"/>
</dbReference>
<dbReference type="AlphaFoldDB" id="A0AAP2GJR2"/>
<comment type="similarity">
    <text evidence="2 3">Belongs to the LOG family.</text>
</comment>
<dbReference type="GO" id="GO:0008714">
    <property type="term" value="F:AMP nucleosidase activity"/>
    <property type="evidence" value="ECO:0007669"/>
    <property type="project" value="UniProtKB-EC"/>
</dbReference>